<dbReference type="PANTHER" id="PTHR31252:SF11">
    <property type="entry name" value="DUF4419 DOMAIN-CONTAINING PROTEIN"/>
    <property type="match status" value="1"/>
</dbReference>
<proteinExistence type="predicted"/>
<gene>
    <name evidence="1" type="ORF">B0H16DRAFT_1884060</name>
</gene>
<dbReference type="PANTHER" id="PTHR31252">
    <property type="entry name" value="DUF4419 DOMAIN-CONTAINING PROTEIN"/>
    <property type="match status" value="1"/>
</dbReference>
<protein>
    <submittedName>
        <fullName evidence="1">Uncharacterized protein</fullName>
    </submittedName>
</protein>
<name>A0AAD7NJ59_9AGAR</name>
<dbReference type="Pfam" id="PF14388">
    <property type="entry name" value="DUF4419"/>
    <property type="match status" value="1"/>
</dbReference>
<reference evidence="1" key="1">
    <citation type="submission" date="2023-03" db="EMBL/GenBank/DDBJ databases">
        <title>Massive genome expansion in bonnet fungi (Mycena s.s.) driven by repeated elements and novel gene families across ecological guilds.</title>
        <authorList>
            <consortium name="Lawrence Berkeley National Laboratory"/>
            <person name="Harder C.B."/>
            <person name="Miyauchi S."/>
            <person name="Viragh M."/>
            <person name="Kuo A."/>
            <person name="Thoen E."/>
            <person name="Andreopoulos B."/>
            <person name="Lu D."/>
            <person name="Skrede I."/>
            <person name="Drula E."/>
            <person name="Henrissat B."/>
            <person name="Morin E."/>
            <person name="Kohler A."/>
            <person name="Barry K."/>
            <person name="LaButti K."/>
            <person name="Morin E."/>
            <person name="Salamov A."/>
            <person name="Lipzen A."/>
            <person name="Mereny Z."/>
            <person name="Hegedus B."/>
            <person name="Baldrian P."/>
            <person name="Stursova M."/>
            <person name="Weitz H."/>
            <person name="Taylor A."/>
            <person name="Grigoriev I.V."/>
            <person name="Nagy L.G."/>
            <person name="Martin F."/>
            <person name="Kauserud H."/>
        </authorList>
    </citation>
    <scope>NUCLEOTIDE SEQUENCE</scope>
    <source>
        <strain evidence="1">CBHHK182m</strain>
    </source>
</reference>
<organism evidence="1 2">
    <name type="scientific">Mycena metata</name>
    <dbReference type="NCBI Taxonomy" id="1033252"/>
    <lineage>
        <taxon>Eukaryota</taxon>
        <taxon>Fungi</taxon>
        <taxon>Dikarya</taxon>
        <taxon>Basidiomycota</taxon>
        <taxon>Agaricomycotina</taxon>
        <taxon>Agaricomycetes</taxon>
        <taxon>Agaricomycetidae</taxon>
        <taxon>Agaricales</taxon>
        <taxon>Marasmiineae</taxon>
        <taxon>Mycenaceae</taxon>
        <taxon>Mycena</taxon>
    </lineage>
</organism>
<keyword evidence="2" id="KW-1185">Reference proteome</keyword>
<evidence type="ECO:0000313" key="1">
    <source>
        <dbReference type="EMBL" id="KAJ7762623.1"/>
    </source>
</evidence>
<evidence type="ECO:0000313" key="2">
    <source>
        <dbReference type="Proteomes" id="UP001215598"/>
    </source>
</evidence>
<comment type="caution">
    <text evidence="1">The sequence shown here is derived from an EMBL/GenBank/DDBJ whole genome shotgun (WGS) entry which is preliminary data.</text>
</comment>
<accession>A0AAD7NJ59</accession>
<dbReference type="EMBL" id="JARKIB010000032">
    <property type="protein sequence ID" value="KAJ7762623.1"/>
    <property type="molecule type" value="Genomic_DNA"/>
</dbReference>
<dbReference type="Proteomes" id="UP001215598">
    <property type="component" value="Unassembled WGS sequence"/>
</dbReference>
<dbReference type="InterPro" id="IPR025533">
    <property type="entry name" value="DUF4419"/>
</dbReference>
<dbReference type="AlphaFoldDB" id="A0AAD7NJ59"/>
<sequence length="437" mass="48899">MPVSFPVATHPAKSFLFPEGRDGYTAEETFATACVDQHTKSGEILQFSLPMGRDSDGSGRDFERKIPDIVPNPNGFVATLIDAYTQDRALVIRPDDVWLAILSQFNFFVNGRAELLRANFVAHEGKQELVVVVAEEGISRYTVDFADIARQMTGLVEKNIVDPTLRAWAMPNFTTTTVNDTTVSAVLLMATLKQYFKYISVLAGCGIPRVTLEGQQSDWVKILHRLEKLKEYGLETTAWYHLLRPVITRFVAAFEDPTSAENVDFWQRVAHYQPCGSGRGAYYTGWLIHRIQQRGPMDGPSFKSAAPETTAETLTAAQFWATYGIPYKPVTWDWEDPRDLVLDDTPYHRLHRGAIPPGYAEVDILVNDNGERFDCAMVAGSIGTRVSSSGDCVLSANGDDDTVQPIAGWWLFVKDEKAMDKRSESAYSQIYGMERVR</sequence>